<evidence type="ECO:0000256" key="2">
    <source>
        <dbReference type="ARBA" id="ARBA00023125"/>
    </source>
</evidence>
<dbReference type="Gene3D" id="3.30.450.40">
    <property type="match status" value="1"/>
</dbReference>
<dbReference type="PANTHER" id="PTHR30136">
    <property type="entry name" value="HELIX-TURN-HELIX TRANSCRIPTIONAL REGULATOR, ICLR FAMILY"/>
    <property type="match status" value="1"/>
</dbReference>
<dbReference type="InterPro" id="IPR036390">
    <property type="entry name" value="WH_DNA-bd_sf"/>
</dbReference>
<dbReference type="InterPro" id="IPR014757">
    <property type="entry name" value="Tscrpt_reg_IclR_C"/>
</dbReference>
<proteinExistence type="predicted"/>
<evidence type="ECO:0000313" key="7">
    <source>
        <dbReference type="Proteomes" id="UP001061070"/>
    </source>
</evidence>
<dbReference type="Pfam" id="PF09339">
    <property type="entry name" value="HTH_IclR"/>
    <property type="match status" value="1"/>
</dbReference>
<dbReference type="SMART" id="SM00346">
    <property type="entry name" value="HTH_ICLR"/>
    <property type="match status" value="1"/>
</dbReference>
<protein>
    <submittedName>
        <fullName evidence="6">IclR family transcriptional regulator</fullName>
    </submittedName>
</protein>
<dbReference type="RefSeq" id="WP_082872658.1">
    <property type="nucleotide sequence ID" value="NZ_BAQW01000013.1"/>
</dbReference>
<dbReference type="InterPro" id="IPR036388">
    <property type="entry name" value="WH-like_DNA-bd_sf"/>
</dbReference>
<feature type="domain" description="HTH iclR-type" evidence="4">
    <location>
        <begin position="8"/>
        <end position="68"/>
    </location>
</feature>
<keyword evidence="3" id="KW-0804">Transcription</keyword>
<dbReference type="SUPFAM" id="SSF55781">
    <property type="entry name" value="GAF domain-like"/>
    <property type="match status" value="1"/>
</dbReference>
<dbReference type="Pfam" id="PF01614">
    <property type="entry name" value="IclR_C"/>
    <property type="match status" value="1"/>
</dbReference>
<dbReference type="InterPro" id="IPR005471">
    <property type="entry name" value="Tscrpt_reg_IclR_N"/>
</dbReference>
<dbReference type="EMBL" id="BAQW01000013">
    <property type="protein sequence ID" value="GBR16659.1"/>
    <property type="molecule type" value="Genomic_DNA"/>
</dbReference>
<feature type="domain" description="IclR-ED" evidence="5">
    <location>
        <begin position="67"/>
        <end position="245"/>
    </location>
</feature>
<evidence type="ECO:0000313" key="6">
    <source>
        <dbReference type="EMBL" id="GBR16659.1"/>
    </source>
</evidence>
<comment type="caution">
    <text evidence="6">The sequence shown here is derived from an EMBL/GenBank/DDBJ whole genome shotgun (WGS) entry which is preliminary data.</text>
</comment>
<dbReference type="SUPFAM" id="SSF46785">
    <property type="entry name" value="Winged helix' DNA-binding domain"/>
    <property type="match status" value="1"/>
</dbReference>
<reference evidence="6" key="1">
    <citation type="submission" date="2013-04" db="EMBL/GenBank/DDBJ databases">
        <title>The genome sequencing project of 58 acetic acid bacteria.</title>
        <authorList>
            <person name="Okamoto-Kainuma A."/>
            <person name="Ishikawa M."/>
            <person name="Umino S."/>
            <person name="Koizumi Y."/>
            <person name="Shiwa Y."/>
            <person name="Yoshikawa H."/>
            <person name="Matsutani M."/>
            <person name="Matsushita K."/>
        </authorList>
    </citation>
    <scope>NUCLEOTIDE SEQUENCE</scope>
    <source>
        <strain evidence="6">NRIC 0228</strain>
    </source>
</reference>
<keyword evidence="2" id="KW-0238">DNA-binding</keyword>
<dbReference type="Proteomes" id="UP001061070">
    <property type="component" value="Unassembled WGS sequence"/>
</dbReference>
<organism evidence="6 7">
    <name type="scientific">Gluconobacter frateurii NRIC 0228</name>
    <dbReference type="NCBI Taxonomy" id="1307946"/>
    <lineage>
        <taxon>Bacteria</taxon>
        <taxon>Pseudomonadati</taxon>
        <taxon>Pseudomonadota</taxon>
        <taxon>Alphaproteobacteria</taxon>
        <taxon>Acetobacterales</taxon>
        <taxon>Acetobacteraceae</taxon>
        <taxon>Gluconobacter</taxon>
    </lineage>
</organism>
<dbReference type="Gene3D" id="1.10.10.10">
    <property type="entry name" value="Winged helix-like DNA-binding domain superfamily/Winged helix DNA-binding domain"/>
    <property type="match status" value="1"/>
</dbReference>
<accession>A0ABQ0QEW9</accession>
<dbReference type="PANTHER" id="PTHR30136:SF24">
    <property type="entry name" value="HTH-TYPE TRANSCRIPTIONAL REPRESSOR ALLR"/>
    <property type="match status" value="1"/>
</dbReference>
<sequence length="254" mass="28194">MKSDENSMQGVSRAAAILRVLSSTHVSLGYIAKATGLPRSTVQRLVNALAVEELVEVTNDGVSLSWGIMRLAEAAQSSLLAKFRAALETMFQETHETVDLSTIYGKEVAFIEKIHSDQEIRVVPKTGRPMPLHAMSNGKAMLSVMTKSEMRSLIGTKPIKMTSHTKTHIPDILTEIETVKMTGFAYDFEEHSDGVCCIASPIRLPGHKPYAISITVPFFRFEKGLPAFREALTRCKNKIEQSFNEEKKELKPVE</sequence>
<evidence type="ECO:0000256" key="3">
    <source>
        <dbReference type="ARBA" id="ARBA00023163"/>
    </source>
</evidence>
<gene>
    <name evidence="6" type="ORF">AA0228_2830</name>
</gene>
<evidence type="ECO:0000256" key="1">
    <source>
        <dbReference type="ARBA" id="ARBA00023015"/>
    </source>
</evidence>
<dbReference type="InterPro" id="IPR050707">
    <property type="entry name" value="HTH_MetabolicPath_Reg"/>
</dbReference>
<dbReference type="PROSITE" id="PS51078">
    <property type="entry name" value="ICLR_ED"/>
    <property type="match status" value="1"/>
</dbReference>
<keyword evidence="1" id="KW-0805">Transcription regulation</keyword>
<name>A0ABQ0QEW9_9PROT</name>
<evidence type="ECO:0000259" key="4">
    <source>
        <dbReference type="PROSITE" id="PS51077"/>
    </source>
</evidence>
<dbReference type="PROSITE" id="PS51077">
    <property type="entry name" value="HTH_ICLR"/>
    <property type="match status" value="1"/>
</dbReference>
<evidence type="ECO:0000259" key="5">
    <source>
        <dbReference type="PROSITE" id="PS51078"/>
    </source>
</evidence>
<dbReference type="InterPro" id="IPR029016">
    <property type="entry name" value="GAF-like_dom_sf"/>
</dbReference>
<keyword evidence="7" id="KW-1185">Reference proteome</keyword>